<protein>
    <recommendedName>
        <fullName evidence="2">Peptidase M, neutral zinc metallopeptidase site</fullName>
    </recommendedName>
</protein>
<organism evidence="1">
    <name type="scientific">Planktothricoides raciborskii GIHE-MW2</name>
    <dbReference type="NCBI Taxonomy" id="2792601"/>
    <lineage>
        <taxon>Bacteria</taxon>
        <taxon>Bacillati</taxon>
        <taxon>Cyanobacteriota</taxon>
        <taxon>Cyanophyceae</taxon>
        <taxon>Oscillatoriophycideae</taxon>
        <taxon>Oscillatoriales</taxon>
        <taxon>Oscillatoriaceae</taxon>
        <taxon>Planktothricoides</taxon>
    </lineage>
</organism>
<accession>A0AAU8JIK4</accession>
<reference evidence="1" key="1">
    <citation type="submission" date="2024-07" db="EMBL/GenBank/DDBJ databases">
        <authorList>
            <person name="Kim Y.J."/>
            <person name="Jeong J.Y."/>
        </authorList>
    </citation>
    <scope>NUCLEOTIDE SEQUENCE</scope>
    <source>
        <strain evidence="1">GIHE-MW2</strain>
    </source>
</reference>
<dbReference type="AlphaFoldDB" id="A0AAU8JIK4"/>
<evidence type="ECO:0008006" key="2">
    <source>
        <dbReference type="Google" id="ProtNLM"/>
    </source>
</evidence>
<evidence type="ECO:0000313" key="1">
    <source>
        <dbReference type="EMBL" id="XCM38635.1"/>
    </source>
</evidence>
<proteinExistence type="predicted"/>
<dbReference type="RefSeq" id="WP_354635869.1">
    <property type="nucleotide sequence ID" value="NZ_CP159837.1"/>
</dbReference>
<sequence>MIVDKFNRVSSLLLGVDFAEVLRQLSYSKSLFQKAKTLSRQKQLPEAIAKAEEILNLWYPIESVSELIVQKFTVASLLGEVKHSLNIWKYSWKTQTEKAEQLLNSANEILAKETGTLPSITALSKALDLYQKSYSSYPDERVAIALNRCENLLEWRQKYQSLVESGEQLAKQYYFHQATSRYQKAQELFATDEVEAAIAQLHSQLEKEEIFATIWRQTYQLSCEGKFPEAIALLETGLAQFPRSDGRDFLAKLQNIVRGIEQFHHGWNLEKAGDFDRALPSYASAEKLLPDIPECALRKASVAVKLYQFDKALATLERVTGNQAAYLRGFAHGKKQNWQQANREWQSISDPRVEQQRQLLKILVERDRTLSLQQIEQSVDAADFELAKSISLQFINKFGSYELVKTNLEEHIIPRIDGEIWQNKNWQQIAENAAQVWRDNGDIVALHNWAIATYYCWQNNPNKLAEFMPDFIVTWSTAIANLSQDSSLKNLPWLSSTAVDLNAVTSELQKILENAVDSLRDRNLNDYLRLRDLYRQEMVALRLMGTPANSGAKKNNLYLTPGFCSRSQIAINEIEVSQNNDHNSNHILRGLYTSWGLAVAACVEGDIARAIQIKPAIKPNITPEFVGQQFAQQFVLYHEGCYYLQQKQWRQAISSLKPAIAAIKANREWSQEIDRICQQQRHAISDFKEHLDFAKSWYELLGSQPARSYLAEYQAEQIREQLVAETIQETTALQKLEEIKRIDPKNPVLLDLIDRVEITQDNRKIDALIKANKLEEAVQQAKRSRHDKIRHNLTEFFVKIFVEGFKSGELTFEDISKLGSWIYELCPEDPIVQEIYKLSKEFNKVHDLMKRDRFDEAVNYAKYSDCDPLKSYLAEFFILHLIKGSKSQQMPYDLIQKFGLWAYELCPDKVEYQQIYRELGIRRFF</sequence>
<dbReference type="Gene3D" id="1.25.40.10">
    <property type="entry name" value="Tetratricopeptide repeat domain"/>
    <property type="match status" value="2"/>
</dbReference>
<dbReference type="EMBL" id="CP159837">
    <property type="protein sequence ID" value="XCM38635.1"/>
    <property type="molecule type" value="Genomic_DNA"/>
</dbReference>
<name>A0AAU8JIK4_9CYAN</name>
<dbReference type="InterPro" id="IPR011990">
    <property type="entry name" value="TPR-like_helical_dom_sf"/>
</dbReference>
<dbReference type="SUPFAM" id="SSF48452">
    <property type="entry name" value="TPR-like"/>
    <property type="match status" value="1"/>
</dbReference>
<gene>
    <name evidence="1" type="ORF">ABWT76_001495</name>
</gene>